<dbReference type="PATRIC" id="fig|1705565.3.peg.4940"/>
<proteinExistence type="predicted"/>
<accession>A0A0M1P6W6</accession>
<dbReference type="Gene3D" id="3.20.80.10">
    <property type="entry name" value="Regulatory factor, effector binding domain"/>
    <property type="match status" value="1"/>
</dbReference>
<keyword evidence="3" id="KW-1185">Reference proteome</keyword>
<dbReference type="SUPFAM" id="SSF55136">
    <property type="entry name" value="Probable bacterial effector-binding domain"/>
    <property type="match status" value="1"/>
</dbReference>
<evidence type="ECO:0000313" key="2">
    <source>
        <dbReference type="EMBL" id="KOR90223.1"/>
    </source>
</evidence>
<evidence type="ECO:0000313" key="3">
    <source>
        <dbReference type="Proteomes" id="UP000036932"/>
    </source>
</evidence>
<gene>
    <name evidence="2" type="ORF">AM231_14490</name>
</gene>
<protein>
    <submittedName>
        <fullName evidence="2">Transcription activator</fullName>
    </submittedName>
</protein>
<dbReference type="Pfam" id="PF06445">
    <property type="entry name" value="GyrI-like"/>
    <property type="match status" value="1"/>
</dbReference>
<feature type="domain" description="AraC effector-binding" evidence="1">
    <location>
        <begin position="1"/>
        <end position="152"/>
    </location>
</feature>
<dbReference type="EMBL" id="LIUT01000001">
    <property type="protein sequence ID" value="KOR90223.1"/>
    <property type="molecule type" value="Genomic_DNA"/>
</dbReference>
<dbReference type="Proteomes" id="UP000036932">
    <property type="component" value="Unassembled WGS sequence"/>
</dbReference>
<sequence length="152" mass="17690">MRVTELQEMKLVGLRVVCEGDQYVHEIPNAANLLKSRLHEIKEVLNPVRLVGAFIAGDYSEAEDGYWVCVEVKDVVEIPEGMVFVMIPAQTYAVIRHTGPNHEIRHTYETLHKWMRENGYERKLRAWHLEITEKWDVLDASNVEVDLYDTIQ</sequence>
<dbReference type="InterPro" id="IPR010499">
    <property type="entry name" value="AraC_E-bd"/>
</dbReference>
<dbReference type="OrthoDB" id="2734147at2"/>
<dbReference type="RefSeq" id="WP_054403166.1">
    <property type="nucleotide sequence ID" value="NZ_LIUT01000001.1"/>
</dbReference>
<dbReference type="InterPro" id="IPR011256">
    <property type="entry name" value="Reg_factor_effector_dom_sf"/>
</dbReference>
<dbReference type="AlphaFoldDB" id="A0A0M1P6W6"/>
<organism evidence="2 3">
    <name type="scientific">Paenibacillus solani</name>
    <dbReference type="NCBI Taxonomy" id="1705565"/>
    <lineage>
        <taxon>Bacteria</taxon>
        <taxon>Bacillati</taxon>
        <taxon>Bacillota</taxon>
        <taxon>Bacilli</taxon>
        <taxon>Bacillales</taxon>
        <taxon>Paenibacillaceae</taxon>
        <taxon>Paenibacillus</taxon>
    </lineage>
</organism>
<dbReference type="SMART" id="SM00871">
    <property type="entry name" value="AraC_E_bind"/>
    <property type="match status" value="1"/>
</dbReference>
<name>A0A0M1P6W6_9BACL</name>
<comment type="caution">
    <text evidence="2">The sequence shown here is derived from an EMBL/GenBank/DDBJ whole genome shotgun (WGS) entry which is preliminary data.</text>
</comment>
<reference evidence="3" key="1">
    <citation type="submission" date="2015-08" db="EMBL/GenBank/DDBJ databases">
        <title>Genome sequencing project for genomic taxonomy and phylogenomics of Bacillus-like bacteria.</title>
        <authorList>
            <person name="Liu B."/>
            <person name="Wang J."/>
            <person name="Zhu Y."/>
            <person name="Liu G."/>
            <person name="Chen Q."/>
            <person name="Chen Z."/>
            <person name="Lan J."/>
            <person name="Che J."/>
            <person name="Ge C."/>
            <person name="Shi H."/>
            <person name="Pan Z."/>
            <person name="Liu X."/>
        </authorList>
    </citation>
    <scope>NUCLEOTIDE SEQUENCE [LARGE SCALE GENOMIC DNA]</scope>
    <source>
        <strain evidence="3">FJAT-22460</strain>
    </source>
</reference>
<evidence type="ECO:0000259" key="1">
    <source>
        <dbReference type="SMART" id="SM00871"/>
    </source>
</evidence>
<dbReference type="InterPro" id="IPR029442">
    <property type="entry name" value="GyrI-like"/>
</dbReference>